<evidence type="ECO:0000313" key="6">
    <source>
        <dbReference type="EMBL" id="KAG9064955.1"/>
    </source>
</evidence>
<keyword evidence="3" id="KW-0964">Secreted</keyword>
<proteinExistence type="predicted"/>
<dbReference type="OrthoDB" id="2304312at2759"/>
<dbReference type="EMBL" id="JAHRHY010000013">
    <property type="protein sequence ID" value="KAG9064955.1"/>
    <property type="molecule type" value="Genomic_DNA"/>
</dbReference>
<feature type="compositionally biased region" description="Polar residues" evidence="4">
    <location>
        <begin position="131"/>
        <end position="140"/>
    </location>
</feature>
<feature type="domain" description="Crinkler effector protein N-terminal" evidence="5">
    <location>
        <begin position="6"/>
        <end position="109"/>
    </location>
</feature>
<evidence type="ECO:0000256" key="4">
    <source>
        <dbReference type="SAM" id="MobiDB-lite"/>
    </source>
</evidence>
<evidence type="ECO:0000256" key="3">
    <source>
        <dbReference type="ARBA" id="ARBA00022525"/>
    </source>
</evidence>
<comment type="subcellular location">
    <subcellularLocation>
        <location evidence="1">Host cell</location>
    </subcellularLocation>
    <subcellularLocation>
        <location evidence="2">Secreted</location>
    </subcellularLocation>
</comment>
<comment type="caution">
    <text evidence="6">The sequence shown here is derived from an EMBL/GenBank/DDBJ whole genome shotgun (WGS) entry which is preliminary data.</text>
</comment>
<dbReference type="Pfam" id="PF20147">
    <property type="entry name" value="Crinkler"/>
    <property type="match status" value="1"/>
</dbReference>
<sequence>MTDNPLTLFCLVDGESTSNAFSIEIDSNKTVDGLKDLIKAKQSPDFDDIVAKSLTLWSVSIPDDDDDDEIPIVLDNVNNKDKKKLRATRGLLEVFPDKPPKNTIHVIVQRPPHVHAPVPSRSLTPLPGSLSDGSRPSTPLSGDLKIERATRKTGRHAITRPSCICGCGKTRSVIEMLCLQWGFYFNAAKSDLGSSDLSQLADFIDTKTMEEQGPGQNTAFARNMTLLLFLSRLLVLKYCLRVPDCRQTFSSASWALLQVCPHMFQDVFSGLFSILYDKLEGLTIFESALRPIVRQELLSVRESLAAHAYPNFSSESKLRLVVDEAQVLSDKGSTKFQSSYLETDPRPMLSPVLNGFRGAGGRNELTIIYCTPPTPNIDRSSPCTL</sequence>
<reference evidence="6" key="1">
    <citation type="submission" date="2021-06" db="EMBL/GenBank/DDBJ databases">
        <title>Genome Sequence of Mortierella hyaline Strain SCG-10, a Cold-Adapted, Nitrate-Reducing Fungus Isolated from Soil in Minnesota, USA.</title>
        <authorList>
            <person name="Aldossari N."/>
        </authorList>
    </citation>
    <scope>NUCLEOTIDE SEQUENCE</scope>
    <source>
        <strain evidence="6">SCG-10</strain>
    </source>
</reference>
<gene>
    <name evidence="6" type="ORF">KI688_003217</name>
</gene>
<dbReference type="InterPro" id="IPR045379">
    <property type="entry name" value="Crinkler_N"/>
</dbReference>
<feature type="region of interest" description="Disordered" evidence="4">
    <location>
        <begin position="114"/>
        <end position="142"/>
    </location>
</feature>
<evidence type="ECO:0000259" key="5">
    <source>
        <dbReference type="Pfam" id="PF20147"/>
    </source>
</evidence>
<evidence type="ECO:0000256" key="1">
    <source>
        <dbReference type="ARBA" id="ARBA00004340"/>
    </source>
</evidence>
<accession>A0A9P7XPH0</accession>
<keyword evidence="7" id="KW-1185">Reference proteome</keyword>
<evidence type="ECO:0000313" key="7">
    <source>
        <dbReference type="Proteomes" id="UP000707451"/>
    </source>
</evidence>
<dbReference type="AlphaFoldDB" id="A0A9P7XPH0"/>
<evidence type="ECO:0000256" key="2">
    <source>
        <dbReference type="ARBA" id="ARBA00004613"/>
    </source>
</evidence>
<organism evidence="6 7">
    <name type="scientific">Linnemannia hyalina</name>
    <dbReference type="NCBI Taxonomy" id="64524"/>
    <lineage>
        <taxon>Eukaryota</taxon>
        <taxon>Fungi</taxon>
        <taxon>Fungi incertae sedis</taxon>
        <taxon>Mucoromycota</taxon>
        <taxon>Mortierellomycotina</taxon>
        <taxon>Mortierellomycetes</taxon>
        <taxon>Mortierellales</taxon>
        <taxon>Mortierellaceae</taxon>
        <taxon>Linnemannia</taxon>
    </lineage>
</organism>
<dbReference type="GO" id="GO:0005576">
    <property type="term" value="C:extracellular region"/>
    <property type="evidence" value="ECO:0007669"/>
    <property type="project" value="UniProtKB-SubCell"/>
</dbReference>
<dbReference type="Proteomes" id="UP000707451">
    <property type="component" value="Unassembled WGS sequence"/>
</dbReference>
<protein>
    <recommendedName>
        <fullName evidence="5">Crinkler effector protein N-terminal domain-containing protein</fullName>
    </recommendedName>
</protein>
<name>A0A9P7XPH0_9FUNG</name>
<dbReference type="GO" id="GO:0043657">
    <property type="term" value="C:host cell"/>
    <property type="evidence" value="ECO:0007669"/>
    <property type="project" value="UniProtKB-SubCell"/>
</dbReference>